<reference evidence="2" key="1">
    <citation type="submission" date="2019-12" db="EMBL/GenBank/DDBJ databases">
        <title>Genome sequencing and annotation of Brassica cretica.</title>
        <authorList>
            <person name="Studholme D.J."/>
            <person name="Sarris P.F."/>
        </authorList>
    </citation>
    <scope>NUCLEOTIDE SEQUENCE</scope>
    <source>
        <strain evidence="2">PFS-102/07</strain>
        <tissue evidence="2">Leaf</tissue>
    </source>
</reference>
<gene>
    <name evidence="2" type="ORF">F2Q70_00019394</name>
</gene>
<protein>
    <recommendedName>
        <fullName evidence="3">Glycine-rich protein</fullName>
    </recommendedName>
</protein>
<evidence type="ECO:0000256" key="1">
    <source>
        <dbReference type="SAM" id="SignalP"/>
    </source>
</evidence>
<comment type="caution">
    <text evidence="2">The sequence shown here is derived from an EMBL/GenBank/DDBJ whole genome shotgun (WGS) entry which is preliminary data.</text>
</comment>
<evidence type="ECO:0008006" key="3">
    <source>
        <dbReference type="Google" id="ProtNLM"/>
    </source>
</evidence>
<dbReference type="EMBL" id="QGKY02001925">
    <property type="protein sequence ID" value="KAF2548810.1"/>
    <property type="molecule type" value="Genomic_DNA"/>
</dbReference>
<name>A0A8S9GUL2_BRACR</name>
<feature type="chain" id="PRO_5035893577" description="Glycine-rich protein" evidence="1">
    <location>
        <begin position="25"/>
        <end position="105"/>
    </location>
</feature>
<organism evidence="2">
    <name type="scientific">Brassica cretica</name>
    <name type="common">Mustard</name>
    <dbReference type="NCBI Taxonomy" id="69181"/>
    <lineage>
        <taxon>Eukaryota</taxon>
        <taxon>Viridiplantae</taxon>
        <taxon>Streptophyta</taxon>
        <taxon>Embryophyta</taxon>
        <taxon>Tracheophyta</taxon>
        <taxon>Spermatophyta</taxon>
        <taxon>Magnoliopsida</taxon>
        <taxon>eudicotyledons</taxon>
        <taxon>Gunneridae</taxon>
        <taxon>Pentapetalae</taxon>
        <taxon>rosids</taxon>
        <taxon>malvids</taxon>
        <taxon>Brassicales</taxon>
        <taxon>Brassicaceae</taxon>
        <taxon>Brassiceae</taxon>
        <taxon>Brassica</taxon>
    </lineage>
</organism>
<accession>A0A8S9GUL2</accession>
<dbReference type="AlphaFoldDB" id="A0A8S9GUL2"/>
<feature type="signal peptide" evidence="1">
    <location>
        <begin position="1"/>
        <end position="24"/>
    </location>
</feature>
<sequence length="105" mass="9976">MGLISGKACVFVIVFALVTDFTVGGETEFGDEKPLFPHPRPLLHKGGIHKKGFKKDFGGFGGGGISGGGGFGAGGGSGWIGGGIGGFRAGGGTGGGLGGGASGGH</sequence>
<evidence type="ECO:0000313" key="2">
    <source>
        <dbReference type="EMBL" id="KAF2548810.1"/>
    </source>
</evidence>
<proteinExistence type="predicted"/>
<keyword evidence="1" id="KW-0732">Signal</keyword>